<evidence type="ECO:0000313" key="2">
    <source>
        <dbReference type="Proteomes" id="UP001055811"/>
    </source>
</evidence>
<organism evidence="1 2">
    <name type="scientific">Cichorium intybus</name>
    <name type="common">Chicory</name>
    <dbReference type="NCBI Taxonomy" id="13427"/>
    <lineage>
        <taxon>Eukaryota</taxon>
        <taxon>Viridiplantae</taxon>
        <taxon>Streptophyta</taxon>
        <taxon>Embryophyta</taxon>
        <taxon>Tracheophyta</taxon>
        <taxon>Spermatophyta</taxon>
        <taxon>Magnoliopsida</taxon>
        <taxon>eudicotyledons</taxon>
        <taxon>Gunneridae</taxon>
        <taxon>Pentapetalae</taxon>
        <taxon>asterids</taxon>
        <taxon>campanulids</taxon>
        <taxon>Asterales</taxon>
        <taxon>Asteraceae</taxon>
        <taxon>Cichorioideae</taxon>
        <taxon>Cichorieae</taxon>
        <taxon>Cichoriinae</taxon>
        <taxon>Cichorium</taxon>
    </lineage>
</organism>
<reference evidence="1 2" key="2">
    <citation type="journal article" date="2022" name="Mol. Ecol. Resour.">
        <title>The genomes of chicory, endive, great burdock and yacon provide insights into Asteraceae paleo-polyploidization history and plant inulin production.</title>
        <authorList>
            <person name="Fan W."/>
            <person name="Wang S."/>
            <person name="Wang H."/>
            <person name="Wang A."/>
            <person name="Jiang F."/>
            <person name="Liu H."/>
            <person name="Zhao H."/>
            <person name="Xu D."/>
            <person name="Zhang Y."/>
        </authorList>
    </citation>
    <scope>NUCLEOTIDE SEQUENCE [LARGE SCALE GENOMIC DNA]</scope>
    <source>
        <strain evidence="2">cv. Punajuju</strain>
        <tissue evidence="1">Leaves</tissue>
    </source>
</reference>
<gene>
    <name evidence="1" type="ORF">L2E82_22508</name>
</gene>
<sequence>MSPKLIAQPMEVECVNSGPPSFPPTATDYSSYFGMATNIHGQSRSSSYSRYGQRNSLNQFQAGAVRGGLNAAGCDQTYYTYAQAPSVGGTSQSLFSQLSGSDRTYNTYTQAPSVGAVKQTVVSQVSSNYQIYSNLQPPSVGAVRQTFASQFSGNHQGYSTQPQAPSVGAVRQTVVSQLSGSDKTYSGGQPPTSNTLRTRSKNNYKDVSEKSDSALYGKNSGTHKRASFIGNGVPSTGKKVSSTGDEAFAMSLGLDAYGQANHETDLFSFPNLEDYKSIARHYRHRRPKGD</sequence>
<name>A0ACB9DYX5_CICIN</name>
<protein>
    <submittedName>
        <fullName evidence="1">Uncharacterized protein</fullName>
    </submittedName>
</protein>
<comment type="caution">
    <text evidence="1">The sequence shown here is derived from an EMBL/GenBank/DDBJ whole genome shotgun (WGS) entry which is preliminary data.</text>
</comment>
<keyword evidence="2" id="KW-1185">Reference proteome</keyword>
<accession>A0ACB9DYX5</accession>
<proteinExistence type="predicted"/>
<dbReference type="Proteomes" id="UP001055811">
    <property type="component" value="Linkage Group LG04"/>
</dbReference>
<evidence type="ECO:0000313" key="1">
    <source>
        <dbReference type="EMBL" id="KAI3751422.1"/>
    </source>
</evidence>
<reference evidence="2" key="1">
    <citation type="journal article" date="2022" name="Mol. Ecol. Resour.">
        <title>The genomes of chicory, endive, great burdock and yacon provide insights into Asteraceae palaeo-polyploidization history and plant inulin production.</title>
        <authorList>
            <person name="Fan W."/>
            <person name="Wang S."/>
            <person name="Wang H."/>
            <person name="Wang A."/>
            <person name="Jiang F."/>
            <person name="Liu H."/>
            <person name="Zhao H."/>
            <person name="Xu D."/>
            <person name="Zhang Y."/>
        </authorList>
    </citation>
    <scope>NUCLEOTIDE SEQUENCE [LARGE SCALE GENOMIC DNA]</scope>
    <source>
        <strain evidence="2">cv. Punajuju</strain>
    </source>
</reference>
<dbReference type="EMBL" id="CM042012">
    <property type="protein sequence ID" value="KAI3751422.1"/>
    <property type="molecule type" value="Genomic_DNA"/>
</dbReference>